<proteinExistence type="predicted"/>
<dbReference type="OrthoDB" id="3785702at2759"/>
<organism evidence="2 3">
    <name type="scientific">Lojkania enalia</name>
    <dbReference type="NCBI Taxonomy" id="147567"/>
    <lineage>
        <taxon>Eukaryota</taxon>
        <taxon>Fungi</taxon>
        <taxon>Dikarya</taxon>
        <taxon>Ascomycota</taxon>
        <taxon>Pezizomycotina</taxon>
        <taxon>Dothideomycetes</taxon>
        <taxon>Pleosporomycetidae</taxon>
        <taxon>Pleosporales</taxon>
        <taxon>Pleosporales incertae sedis</taxon>
        <taxon>Lojkania</taxon>
    </lineage>
</organism>
<feature type="compositionally biased region" description="Low complexity" evidence="1">
    <location>
        <begin position="186"/>
        <end position="196"/>
    </location>
</feature>
<dbReference type="Proteomes" id="UP000800093">
    <property type="component" value="Unassembled WGS sequence"/>
</dbReference>
<reference evidence="3" key="1">
    <citation type="journal article" date="2020" name="Stud. Mycol.">
        <title>101 Dothideomycetes genomes: A test case for predicting lifestyles and emergence of pathogens.</title>
        <authorList>
            <person name="Haridas S."/>
            <person name="Albert R."/>
            <person name="Binder M."/>
            <person name="Bloem J."/>
            <person name="LaButti K."/>
            <person name="Salamov A."/>
            <person name="Andreopoulos B."/>
            <person name="Baker S."/>
            <person name="Barry K."/>
            <person name="Bills G."/>
            <person name="Bluhm B."/>
            <person name="Cannon C."/>
            <person name="Castanera R."/>
            <person name="Culley D."/>
            <person name="Daum C."/>
            <person name="Ezra D."/>
            <person name="Gonzalez J."/>
            <person name="Henrissat B."/>
            <person name="Kuo A."/>
            <person name="Liang C."/>
            <person name="Lipzen A."/>
            <person name="Lutzoni F."/>
            <person name="Magnuson J."/>
            <person name="Mondo S."/>
            <person name="Nolan M."/>
            <person name="Ohm R."/>
            <person name="Pangilinan J."/>
            <person name="Park H.-J."/>
            <person name="Ramirez L."/>
            <person name="Alfaro M."/>
            <person name="Sun H."/>
            <person name="Tritt A."/>
            <person name="Yoshinaga Y."/>
            <person name="Zwiers L.-H."/>
            <person name="Turgeon B."/>
            <person name="Goodwin S."/>
            <person name="Spatafora J."/>
            <person name="Crous P."/>
            <person name="Grigoriev I."/>
        </authorList>
    </citation>
    <scope>NUCLEOTIDE SEQUENCE [LARGE SCALE GENOMIC DNA]</scope>
    <source>
        <strain evidence="3">CBS 304.66</strain>
    </source>
</reference>
<feature type="region of interest" description="Disordered" evidence="1">
    <location>
        <begin position="129"/>
        <end position="214"/>
    </location>
</feature>
<sequence>MYCTTASGNPNDYAFGDGEVRRLEARASPGTKNGLEMVKQQEPIRVDDDGEGTEARNGAVGLEGKESVRPSIVYSHSDPFLGTVAKEHGALEQDAAEEILRTESRDAVSESIFPSSLFFRLTRGSVSSTRKESSSACRVSPVSSRPSSPGTASSRPSLRSRQTSASVLTISTASKLPSPDSRRRPSILSRLRSSMSTASGGTDTNLRPIVHPADFGHPPEFPEKRFIDSVGMVIPGVCDRIQCLRSSSHFIITWRLCEPIEYTTALADHGITFSDYTRLLAALGDFQEDIPNEIRTMPRTSDSLSSDPKGRRRWLKMKDGSLASGIEKKVQSIQKKSSNIEPNEQLKKTEEQARSLHKLLADITWNLRARDVPIMLCVGSFSLFSPTRISECHIQVLHVPLESRRATDGAIIDYWSKKRSPDGFTDPFSHSENERHNSESLSISIAARKRSCNRCSLSPPSPTAVAYKFLHPHQVQQRDRSLPWPLWPNAIPVRKRGLIETHAERYGIDPYFRAWVRANVNSRTRSTSYAKYMIEKGDNPLINKRLEYIQSPPRAALSWTFLSGGYQNRKQQYPSIVNRDNYEHNRKLEARKTVELGFRLRLARFAFRHPLYPPHTPEMEKLGLSTASYEKVLSHIENIRLDHLVKPHSCETTFLPLIRKFRRRGPEAAIPEVIEYIKKLNSKQRGIVWTIEEIPGVYERGIGRKGREWEISVWNGEDPFELLLQLEKWGIIEKRLTNEDDDDRED</sequence>
<protein>
    <submittedName>
        <fullName evidence="2">Uncharacterized protein</fullName>
    </submittedName>
</protein>
<comment type="caution">
    <text evidence="2">The sequence shown here is derived from an EMBL/GenBank/DDBJ whole genome shotgun (WGS) entry which is preliminary data.</text>
</comment>
<feature type="region of interest" description="Disordered" evidence="1">
    <location>
        <begin position="42"/>
        <end position="64"/>
    </location>
</feature>
<name>A0A9P4JZK4_9PLEO</name>
<feature type="compositionally biased region" description="Low complexity" evidence="1">
    <location>
        <begin position="134"/>
        <end position="157"/>
    </location>
</feature>
<evidence type="ECO:0000313" key="3">
    <source>
        <dbReference type="Proteomes" id="UP000800093"/>
    </source>
</evidence>
<feature type="compositionally biased region" description="Polar residues" evidence="1">
    <location>
        <begin position="159"/>
        <end position="173"/>
    </location>
</feature>
<evidence type="ECO:0000313" key="2">
    <source>
        <dbReference type="EMBL" id="KAF2258725.1"/>
    </source>
</evidence>
<dbReference type="AlphaFoldDB" id="A0A9P4JZK4"/>
<gene>
    <name evidence="2" type="ORF">CC78DRAFT_572308</name>
</gene>
<evidence type="ECO:0000256" key="1">
    <source>
        <dbReference type="SAM" id="MobiDB-lite"/>
    </source>
</evidence>
<accession>A0A9P4JZK4</accession>
<dbReference type="EMBL" id="ML986741">
    <property type="protein sequence ID" value="KAF2258725.1"/>
    <property type="molecule type" value="Genomic_DNA"/>
</dbReference>
<keyword evidence="3" id="KW-1185">Reference proteome</keyword>